<sequence>MARPRKEQELDIARRAVDETIRLLAERGGFDVPLTAVAQAVGCTAPALYGHFRNKNALLRAVREEGFGRLYNEKFAVFEQMRGDPLGYLRDGSYAYARFALDNPTLYRLMLSPPQTLGASDDPWSSKAGRQILCLLLTGLRLCQERGYLPGADLRRYGFMFWSTIHGAVNLNLQNRRLDLAAMWDSTQSVIDSLMEMIAATGPTELPNNS</sequence>
<dbReference type="EMBL" id="FOJO01000030">
    <property type="protein sequence ID" value="SFA60638.1"/>
    <property type="molecule type" value="Genomic_DNA"/>
</dbReference>
<dbReference type="Pfam" id="PF00440">
    <property type="entry name" value="TetR_N"/>
    <property type="match status" value="1"/>
</dbReference>
<keyword evidence="1" id="KW-0805">Transcription regulation</keyword>
<evidence type="ECO:0000256" key="4">
    <source>
        <dbReference type="PROSITE-ProRule" id="PRU00335"/>
    </source>
</evidence>
<dbReference type="Proteomes" id="UP000182312">
    <property type="component" value="Unassembled WGS sequence"/>
</dbReference>
<dbReference type="GO" id="GO:0003700">
    <property type="term" value="F:DNA-binding transcription factor activity"/>
    <property type="evidence" value="ECO:0007669"/>
    <property type="project" value="TreeGrafter"/>
</dbReference>
<dbReference type="STRING" id="376733.SAMN04487972_1306"/>
<keyword evidence="2 4" id="KW-0238">DNA-binding</keyword>
<evidence type="ECO:0000256" key="3">
    <source>
        <dbReference type="ARBA" id="ARBA00023163"/>
    </source>
</evidence>
<dbReference type="PRINTS" id="PR00455">
    <property type="entry name" value="HTHTETR"/>
</dbReference>
<dbReference type="eggNOG" id="COG1309">
    <property type="taxonomic scope" value="Bacteria"/>
</dbReference>
<evidence type="ECO:0000313" key="9">
    <source>
        <dbReference type="Proteomes" id="UP000182312"/>
    </source>
</evidence>
<evidence type="ECO:0000256" key="2">
    <source>
        <dbReference type="ARBA" id="ARBA00023125"/>
    </source>
</evidence>
<accession>A0A099EWU1</accession>
<dbReference type="PROSITE" id="PS50977">
    <property type="entry name" value="HTH_TETR_2"/>
    <property type="match status" value="1"/>
</dbReference>
<evidence type="ECO:0000313" key="8">
    <source>
        <dbReference type="Proteomes" id="UP000029846"/>
    </source>
</evidence>
<name>A0A099EWU1_9RHOB</name>
<dbReference type="OrthoDB" id="7056813at2"/>
<dbReference type="PANTHER" id="PTHR30055">
    <property type="entry name" value="HTH-TYPE TRANSCRIPTIONAL REGULATOR RUTR"/>
    <property type="match status" value="1"/>
</dbReference>
<organism evidence="6 8">
    <name type="scientific">Paracoccus halophilus</name>
    <dbReference type="NCBI Taxonomy" id="376733"/>
    <lineage>
        <taxon>Bacteria</taxon>
        <taxon>Pseudomonadati</taxon>
        <taxon>Pseudomonadota</taxon>
        <taxon>Alphaproteobacteria</taxon>
        <taxon>Rhodobacterales</taxon>
        <taxon>Paracoccaceae</taxon>
        <taxon>Paracoccus</taxon>
    </lineage>
</organism>
<feature type="DNA-binding region" description="H-T-H motif" evidence="4">
    <location>
        <begin position="33"/>
        <end position="52"/>
    </location>
</feature>
<dbReference type="InterPro" id="IPR025996">
    <property type="entry name" value="MT1864/Rv1816-like_C"/>
</dbReference>
<dbReference type="InterPro" id="IPR036271">
    <property type="entry name" value="Tet_transcr_reg_TetR-rel_C_sf"/>
</dbReference>
<evidence type="ECO:0000313" key="6">
    <source>
        <dbReference type="EMBL" id="KGJ02694.1"/>
    </source>
</evidence>
<dbReference type="Proteomes" id="UP000029846">
    <property type="component" value="Unassembled WGS sequence"/>
</dbReference>
<dbReference type="Pfam" id="PF13305">
    <property type="entry name" value="TetR_C_33"/>
    <property type="match status" value="1"/>
</dbReference>
<dbReference type="SUPFAM" id="SSF48498">
    <property type="entry name" value="Tetracyclin repressor-like, C-terminal domain"/>
    <property type="match status" value="1"/>
</dbReference>
<dbReference type="SUPFAM" id="SSF46689">
    <property type="entry name" value="Homeodomain-like"/>
    <property type="match status" value="1"/>
</dbReference>
<reference evidence="7 9" key="3">
    <citation type="submission" date="2016-10" db="EMBL/GenBank/DDBJ databases">
        <authorList>
            <person name="de Groot N.N."/>
        </authorList>
    </citation>
    <scope>NUCLEOTIDE SEQUENCE [LARGE SCALE GENOMIC DNA]</scope>
    <source>
        <strain evidence="7 9">CGMCC 1.6117</strain>
    </source>
</reference>
<keyword evidence="3" id="KW-0804">Transcription</keyword>
<dbReference type="EMBL" id="JRKN01000033">
    <property type="protein sequence ID" value="KGJ02694.1"/>
    <property type="molecule type" value="Genomic_DNA"/>
</dbReference>
<reference evidence="6 8" key="2">
    <citation type="submission" date="2014-10" db="EMBL/GenBank/DDBJ databases">
        <title>Paracoccus sanguinis sp. nov., isolated from clinical specimens of New York State patients.</title>
        <authorList>
            <person name="Mingle L.A."/>
            <person name="Cole J.A."/>
            <person name="Lapierre P."/>
            <person name="Musser K.A."/>
        </authorList>
    </citation>
    <scope>NUCLEOTIDE SEQUENCE [LARGE SCALE GENOMIC DNA]</scope>
    <source>
        <strain evidence="6 8">JCM 14014</strain>
    </source>
</reference>
<dbReference type="Gene3D" id="1.10.357.10">
    <property type="entry name" value="Tetracycline Repressor, domain 2"/>
    <property type="match status" value="1"/>
</dbReference>
<dbReference type="GO" id="GO:0000976">
    <property type="term" value="F:transcription cis-regulatory region binding"/>
    <property type="evidence" value="ECO:0007669"/>
    <property type="project" value="TreeGrafter"/>
</dbReference>
<dbReference type="InterPro" id="IPR009057">
    <property type="entry name" value="Homeodomain-like_sf"/>
</dbReference>
<dbReference type="PANTHER" id="PTHR30055:SF234">
    <property type="entry name" value="HTH-TYPE TRANSCRIPTIONAL REGULATOR BETI"/>
    <property type="match status" value="1"/>
</dbReference>
<dbReference type="InterPro" id="IPR001647">
    <property type="entry name" value="HTH_TetR"/>
</dbReference>
<evidence type="ECO:0000313" key="7">
    <source>
        <dbReference type="EMBL" id="SFA60638.1"/>
    </source>
</evidence>
<dbReference type="AlphaFoldDB" id="A0A099EWU1"/>
<gene>
    <name evidence="6" type="ORF">IT41_16785</name>
    <name evidence="7" type="ORF">SAMN04487972_1306</name>
</gene>
<evidence type="ECO:0000259" key="5">
    <source>
        <dbReference type="PROSITE" id="PS50977"/>
    </source>
</evidence>
<reference evidence="6 8" key="1">
    <citation type="submission" date="2014-09" db="EMBL/GenBank/DDBJ databases">
        <authorList>
            <person name="McGinnis J.M."/>
            <person name="Wolfgang W.J."/>
        </authorList>
    </citation>
    <scope>NUCLEOTIDE SEQUENCE [LARGE SCALE GENOMIC DNA]</scope>
    <source>
        <strain evidence="6 8">JCM 14014</strain>
    </source>
</reference>
<evidence type="ECO:0000256" key="1">
    <source>
        <dbReference type="ARBA" id="ARBA00023015"/>
    </source>
</evidence>
<dbReference type="InterPro" id="IPR050109">
    <property type="entry name" value="HTH-type_TetR-like_transc_reg"/>
</dbReference>
<feature type="domain" description="HTH tetR-type" evidence="5">
    <location>
        <begin position="10"/>
        <end position="70"/>
    </location>
</feature>
<protein>
    <submittedName>
        <fullName evidence="6">TetR family transcriptional regulator</fullName>
    </submittedName>
    <submittedName>
        <fullName evidence="7">Transcriptional regulator, TetR family</fullName>
    </submittedName>
</protein>
<proteinExistence type="predicted"/>
<keyword evidence="8" id="KW-1185">Reference proteome</keyword>